<dbReference type="PANTHER" id="PTHR33608">
    <property type="entry name" value="BLL2464 PROTEIN"/>
    <property type="match status" value="1"/>
</dbReference>
<dbReference type="CDD" id="cd00198">
    <property type="entry name" value="vWFA"/>
    <property type="match status" value="1"/>
</dbReference>
<dbReference type="PANTHER" id="PTHR33608:SF3">
    <property type="entry name" value="SLR2013 PROTEIN"/>
    <property type="match status" value="1"/>
</dbReference>
<reference evidence="3 4" key="1">
    <citation type="submission" date="2019-07" db="EMBL/GenBank/DDBJ databases">
        <title>Whole genome shotgun sequence of Novosphingobium sediminis NBRC 106119.</title>
        <authorList>
            <person name="Hosoyama A."/>
            <person name="Uohara A."/>
            <person name="Ohji S."/>
            <person name="Ichikawa N."/>
        </authorList>
    </citation>
    <scope>NUCLEOTIDE SEQUENCE [LARGE SCALE GENOMIC DNA]</scope>
    <source>
        <strain evidence="3 4">NBRC 106119</strain>
    </source>
</reference>
<evidence type="ECO:0000256" key="1">
    <source>
        <dbReference type="SAM" id="Phobius"/>
    </source>
</evidence>
<dbReference type="Gene3D" id="3.40.50.410">
    <property type="entry name" value="von Willebrand factor, type A domain"/>
    <property type="match status" value="1"/>
</dbReference>
<feature type="domain" description="DUF58" evidence="2">
    <location>
        <begin position="207"/>
        <end position="377"/>
    </location>
</feature>
<protein>
    <recommendedName>
        <fullName evidence="2">DUF58 domain-containing protein</fullName>
    </recommendedName>
</protein>
<keyword evidence="1" id="KW-0472">Membrane</keyword>
<comment type="caution">
    <text evidence="3">The sequence shown here is derived from an EMBL/GenBank/DDBJ whole genome shotgun (WGS) entry which is preliminary data.</text>
</comment>
<dbReference type="AlphaFoldDB" id="A0A512AKR3"/>
<proteinExistence type="predicted"/>
<name>A0A512AKR3_9SPHN</name>
<evidence type="ECO:0000313" key="4">
    <source>
        <dbReference type="Proteomes" id="UP000321464"/>
    </source>
</evidence>
<feature type="transmembrane region" description="Helical" evidence="1">
    <location>
        <begin position="43"/>
        <end position="63"/>
    </location>
</feature>
<dbReference type="EMBL" id="BJYR01000013">
    <property type="protein sequence ID" value="GEO00300.1"/>
    <property type="molecule type" value="Genomic_DNA"/>
</dbReference>
<sequence length="445" mass="48575">MALRWPFPVFYPSARTAVVLALAAPLAVVMAAAAPKAWIAAPALGGALLVMVLLDALLAPTLADLRVIVPKDGEVGEPLRLQILADFRIESPRTAPIAALALDPRLAPGGRLVAALGQDSGVWSAAVETMPTRRGTGPVDAVWLRWDGPLGLASRQVRRELDAVVRVRPNIAPVRSPALQLFLRDAQFGMVARRIRGEGTEFEALAEYEPGMDRRRIDWKSSARHARLFAKEYETERNNQIVFAFDCGQTMCEPIAGLPRIDRAVTAALTTAWVALGAQDRVALYGFAQRPQVMSPFVTAPRDFARLQEAAAALDYGAEQPNFTLALSTLAARLRRRSLIVVFSEFTDPTSAELMIESMRRLVERHRVIFVVMADAELADFVNAPIHNAQDAAMAVTATTLLQQRTLVLQRLRRAGILVVEAPHQHIGNRLLDAYLAVKRAGSLG</sequence>
<organism evidence="3 4">
    <name type="scientific">Novosphingobium sediminis</name>
    <dbReference type="NCBI Taxonomy" id="707214"/>
    <lineage>
        <taxon>Bacteria</taxon>
        <taxon>Pseudomonadati</taxon>
        <taxon>Pseudomonadota</taxon>
        <taxon>Alphaproteobacteria</taxon>
        <taxon>Sphingomonadales</taxon>
        <taxon>Sphingomonadaceae</taxon>
        <taxon>Novosphingobium</taxon>
    </lineage>
</organism>
<keyword evidence="1" id="KW-0812">Transmembrane</keyword>
<accession>A0A512AKR3</accession>
<gene>
    <name evidence="3" type="ORF">NSE01_21320</name>
</gene>
<dbReference type="RefSeq" id="WP_246135159.1">
    <property type="nucleotide sequence ID" value="NZ_BJYR01000013.1"/>
</dbReference>
<dbReference type="Pfam" id="PF01882">
    <property type="entry name" value="DUF58"/>
    <property type="match status" value="1"/>
</dbReference>
<keyword evidence="4" id="KW-1185">Reference proteome</keyword>
<evidence type="ECO:0000259" key="2">
    <source>
        <dbReference type="Pfam" id="PF01882"/>
    </source>
</evidence>
<dbReference type="InterPro" id="IPR036465">
    <property type="entry name" value="vWFA_dom_sf"/>
</dbReference>
<keyword evidence="1" id="KW-1133">Transmembrane helix</keyword>
<dbReference type="Proteomes" id="UP000321464">
    <property type="component" value="Unassembled WGS sequence"/>
</dbReference>
<evidence type="ECO:0000313" key="3">
    <source>
        <dbReference type="EMBL" id="GEO00300.1"/>
    </source>
</evidence>
<dbReference type="SUPFAM" id="SSF53300">
    <property type="entry name" value="vWA-like"/>
    <property type="match status" value="1"/>
</dbReference>
<dbReference type="InterPro" id="IPR002881">
    <property type="entry name" value="DUF58"/>
</dbReference>